<accession>A0ABU2JCE0</accession>
<evidence type="ECO:0000313" key="2">
    <source>
        <dbReference type="Proteomes" id="UP001183176"/>
    </source>
</evidence>
<gene>
    <name evidence="1" type="ORF">RM423_14750</name>
</gene>
<protein>
    <recommendedName>
        <fullName evidence="3">Nucleotidyltransferase family protein</fullName>
    </recommendedName>
</protein>
<organism evidence="1 2">
    <name type="scientific">Jatrophihabitans lederbergiae</name>
    <dbReference type="NCBI Taxonomy" id="3075547"/>
    <lineage>
        <taxon>Bacteria</taxon>
        <taxon>Bacillati</taxon>
        <taxon>Actinomycetota</taxon>
        <taxon>Actinomycetes</taxon>
        <taxon>Jatrophihabitantales</taxon>
        <taxon>Jatrophihabitantaceae</taxon>
        <taxon>Jatrophihabitans</taxon>
    </lineage>
</organism>
<evidence type="ECO:0008006" key="3">
    <source>
        <dbReference type="Google" id="ProtNLM"/>
    </source>
</evidence>
<dbReference type="RefSeq" id="WP_311423801.1">
    <property type="nucleotide sequence ID" value="NZ_JAVREH010000020.1"/>
</dbReference>
<dbReference type="EMBL" id="JAVREH010000020">
    <property type="protein sequence ID" value="MDT0262652.1"/>
    <property type="molecule type" value="Genomic_DNA"/>
</dbReference>
<sequence>MTIVAPVMVDAQRDAWLGLLEVAAKLSAGWCLVGGQMVHLHCWERGFGPNRPTNDGDAVLDVRGHPSILHDFTRTLTAIGFTSAGPNMSGHEHRWMRGEASIDVLIPDGLGDKASSRRGTTGRQRCQRLAHSRRYSVRNLLMSTSRAPVARFRALTSWALWLSRPPRTAYRLTPSVTVTSPTWLYSRR</sequence>
<evidence type="ECO:0000313" key="1">
    <source>
        <dbReference type="EMBL" id="MDT0262652.1"/>
    </source>
</evidence>
<reference evidence="2" key="1">
    <citation type="submission" date="2023-07" db="EMBL/GenBank/DDBJ databases">
        <title>30 novel species of actinomycetes from the DSMZ collection.</title>
        <authorList>
            <person name="Nouioui I."/>
        </authorList>
    </citation>
    <scope>NUCLEOTIDE SEQUENCE [LARGE SCALE GENOMIC DNA]</scope>
    <source>
        <strain evidence="2">DSM 44399</strain>
    </source>
</reference>
<proteinExistence type="predicted"/>
<keyword evidence="2" id="KW-1185">Reference proteome</keyword>
<dbReference type="Proteomes" id="UP001183176">
    <property type="component" value="Unassembled WGS sequence"/>
</dbReference>
<name>A0ABU2JCE0_9ACTN</name>
<comment type="caution">
    <text evidence="1">The sequence shown here is derived from an EMBL/GenBank/DDBJ whole genome shotgun (WGS) entry which is preliminary data.</text>
</comment>